<accession>A0A378IA36</accession>
<evidence type="ECO:0000313" key="4">
    <source>
        <dbReference type="Proteomes" id="UP000054735"/>
    </source>
</evidence>
<proteinExistence type="predicted"/>
<evidence type="ECO:0000256" key="1">
    <source>
        <dbReference type="SAM" id="Phobius"/>
    </source>
</evidence>
<evidence type="ECO:0000313" key="3">
    <source>
        <dbReference type="EMBL" id="STX31662.1"/>
    </source>
</evidence>
<keyword evidence="1" id="KW-0812">Transmembrane</keyword>
<reference evidence="2 4" key="1">
    <citation type="submission" date="2015-11" db="EMBL/GenBank/DDBJ databases">
        <title>Genomic analysis of 38 Legionella species identifies large and diverse effector repertoires.</title>
        <authorList>
            <person name="Burstein D."/>
            <person name="Amaro F."/>
            <person name="Zusman T."/>
            <person name="Lifshitz Z."/>
            <person name="Cohen O."/>
            <person name="Gilbert J.A."/>
            <person name="Pupko T."/>
            <person name="Shuman H.A."/>
            <person name="Segal G."/>
        </authorList>
    </citation>
    <scope>NUCLEOTIDE SEQUENCE [LARGE SCALE GENOMIC DNA]</scope>
    <source>
        <strain evidence="2 4">CDC#1407-AL-14</strain>
    </source>
</reference>
<dbReference type="OrthoDB" id="5632996at2"/>
<protein>
    <submittedName>
        <fullName evidence="2">Effector protein B, substrate of the Dot/Icm secretion system</fullName>
    </submittedName>
    <submittedName>
        <fullName evidence="3">LepB protein</fullName>
    </submittedName>
</protein>
<organism evidence="3 5">
    <name type="scientific">Legionella birminghamensis</name>
    <dbReference type="NCBI Taxonomy" id="28083"/>
    <lineage>
        <taxon>Bacteria</taxon>
        <taxon>Pseudomonadati</taxon>
        <taxon>Pseudomonadota</taxon>
        <taxon>Gammaproteobacteria</taxon>
        <taxon>Legionellales</taxon>
        <taxon>Legionellaceae</taxon>
        <taxon>Legionella</taxon>
    </lineage>
</organism>
<evidence type="ECO:0000313" key="5">
    <source>
        <dbReference type="Proteomes" id="UP000255066"/>
    </source>
</evidence>
<keyword evidence="1" id="KW-0472">Membrane</keyword>
<keyword evidence="1" id="KW-1133">Transmembrane helix</keyword>
<sequence>MFSPYDQTVYSSLKMQALEAIDQDNVEQLQELLKLSYLGDQPQYERKGFIIQSYGQTQGLIPYLNNYKDKKFLRDEAIQKDRLAVVDFLFNDGMGLWNELKPVSVTQRRRASESYRNEFLNIAVKYNSREVINYLLAKGFSLTLEQLQEYALKNHAEKAFGAISPIVNKIPLLTLKAKNLAGRGFELESKQIGELELFIRKEIKNYLDSCIAEPEKTSDLLEKNFKTNCTRETSNVQEKLKHHRGYKEFLANFMITLVSLSIANLGNLFATQGRCFFFQFNTDSVTKLNEVKTAVIECSF</sequence>
<keyword evidence="4" id="KW-1185">Reference proteome</keyword>
<dbReference type="EMBL" id="LNXT01000040">
    <property type="protein sequence ID" value="KTC69398.1"/>
    <property type="molecule type" value="Genomic_DNA"/>
</dbReference>
<dbReference type="AlphaFoldDB" id="A0A378IA36"/>
<dbReference type="Proteomes" id="UP000054735">
    <property type="component" value="Unassembled WGS sequence"/>
</dbReference>
<dbReference type="Proteomes" id="UP000255066">
    <property type="component" value="Unassembled WGS sequence"/>
</dbReference>
<dbReference type="RefSeq" id="WP_058524145.1">
    <property type="nucleotide sequence ID" value="NZ_CAAAHV010000018.1"/>
</dbReference>
<gene>
    <name evidence="2" type="primary">lepB_3</name>
    <name evidence="2" type="ORF">Lbir_2137</name>
    <name evidence="3" type="ORF">NCTC12437_01436</name>
</gene>
<dbReference type="EMBL" id="UGNW01000001">
    <property type="protein sequence ID" value="STX31662.1"/>
    <property type="molecule type" value="Genomic_DNA"/>
</dbReference>
<feature type="transmembrane region" description="Helical" evidence="1">
    <location>
        <begin position="249"/>
        <end position="270"/>
    </location>
</feature>
<reference evidence="3 5" key="2">
    <citation type="submission" date="2018-06" db="EMBL/GenBank/DDBJ databases">
        <authorList>
            <consortium name="Pathogen Informatics"/>
            <person name="Doyle S."/>
        </authorList>
    </citation>
    <scope>NUCLEOTIDE SEQUENCE [LARGE SCALE GENOMIC DNA]</scope>
    <source>
        <strain evidence="3 5">NCTC12437</strain>
    </source>
</reference>
<name>A0A378IA36_9GAMM</name>
<evidence type="ECO:0000313" key="2">
    <source>
        <dbReference type="EMBL" id="KTC69398.1"/>
    </source>
</evidence>